<dbReference type="GO" id="GO:0004623">
    <property type="term" value="F:phospholipase A2 activity"/>
    <property type="evidence" value="ECO:0007669"/>
    <property type="project" value="InterPro"/>
</dbReference>
<protein>
    <submittedName>
        <fullName evidence="7">PA2B3 phospholipase</fullName>
    </submittedName>
</protein>
<reference evidence="7" key="1">
    <citation type="submission" date="2019-09" db="EMBL/GenBank/DDBJ databases">
        <title>Bird 10,000 Genomes (B10K) Project - Family phase.</title>
        <authorList>
            <person name="Zhang G."/>
        </authorList>
    </citation>
    <scope>NUCLEOTIDE SEQUENCE</scope>
    <source>
        <strain evidence="7">B10K-DU-002-48</strain>
        <tissue evidence="7">Muscle</tissue>
    </source>
</reference>
<evidence type="ECO:0000256" key="2">
    <source>
        <dbReference type="ARBA" id="ARBA00022525"/>
    </source>
</evidence>
<dbReference type="OrthoDB" id="9394198at2759"/>
<evidence type="ECO:0000256" key="4">
    <source>
        <dbReference type="PIRSR" id="PIRSR601211-3"/>
    </source>
</evidence>
<comment type="cofactor">
    <cofactor evidence="3">
        <name>Ca(2+)</name>
        <dbReference type="ChEBI" id="CHEBI:29108"/>
    </cofactor>
    <text evidence="3">Binds 1 Ca(2+) ion per subunit.</text>
</comment>
<dbReference type="GO" id="GO:0050482">
    <property type="term" value="P:arachidonate secretion"/>
    <property type="evidence" value="ECO:0007669"/>
    <property type="project" value="InterPro"/>
</dbReference>
<dbReference type="SMART" id="SM00085">
    <property type="entry name" value="PA2c"/>
    <property type="match status" value="1"/>
</dbReference>
<dbReference type="EMBL" id="WAAD01005959">
    <property type="protein sequence ID" value="NWH44506.1"/>
    <property type="molecule type" value="Genomic_DNA"/>
</dbReference>
<dbReference type="GO" id="GO:0005509">
    <property type="term" value="F:calcium ion binding"/>
    <property type="evidence" value="ECO:0007669"/>
    <property type="project" value="InterPro"/>
</dbReference>
<feature type="disulfide bond" evidence="4">
    <location>
        <begin position="90"/>
        <end position="114"/>
    </location>
</feature>
<dbReference type="InterPro" id="IPR001211">
    <property type="entry name" value="PLA2"/>
</dbReference>
<feature type="non-terminal residue" evidence="7">
    <location>
        <position position="149"/>
    </location>
</feature>
<gene>
    <name evidence="7" type="primary">Pa2b3</name>
    <name evidence="7" type="ORF">FREMAG_R14450</name>
</gene>
<comment type="similarity">
    <text evidence="5">Belongs to the phospholipase A2 family.</text>
</comment>
<evidence type="ECO:0000313" key="8">
    <source>
        <dbReference type="Proteomes" id="UP000632118"/>
    </source>
</evidence>
<comment type="subcellular location">
    <subcellularLocation>
        <location evidence="1">Secreted</location>
    </subcellularLocation>
</comment>
<feature type="binding site" evidence="3">
    <location>
        <position position="62"/>
    </location>
    <ligand>
        <name>Ca(2+)</name>
        <dbReference type="ChEBI" id="CHEBI:29108"/>
    </ligand>
</feature>
<feature type="binding site" evidence="3">
    <location>
        <position position="60"/>
    </location>
    <ligand>
        <name>Ca(2+)</name>
        <dbReference type="ChEBI" id="CHEBI:29108"/>
    </ligand>
</feature>
<dbReference type="InterPro" id="IPR036444">
    <property type="entry name" value="PLipase_A2_dom_sf"/>
</dbReference>
<proteinExistence type="inferred from homology"/>
<organism evidence="7 8">
    <name type="scientific">Fregata magnificens</name>
    <name type="common">Magnificent frigatebird</name>
    <dbReference type="NCBI Taxonomy" id="37042"/>
    <lineage>
        <taxon>Eukaryota</taxon>
        <taxon>Metazoa</taxon>
        <taxon>Chordata</taxon>
        <taxon>Craniata</taxon>
        <taxon>Vertebrata</taxon>
        <taxon>Euteleostomi</taxon>
        <taxon>Archelosauria</taxon>
        <taxon>Archosauria</taxon>
        <taxon>Dinosauria</taxon>
        <taxon>Saurischia</taxon>
        <taxon>Theropoda</taxon>
        <taxon>Coelurosauria</taxon>
        <taxon>Aves</taxon>
        <taxon>Neognathae</taxon>
        <taxon>Neoaves</taxon>
        <taxon>Aequornithes</taxon>
        <taxon>Suliformes</taxon>
        <taxon>Fregatidae</taxon>
        <taxon>Fregata</taxon>
    </lineage>
</organism>
<keyword evidence="4" id="KW-1015">Disulfide bond</keyword>
<dbReference type="GO" id="GO:0006644">
    <property type="term" value="P:phospholipid metabolic process"/>
    <property type="evidence" value="ECO:0007669"/>
    <property type="project" value="InterPro"/>
</dbReference>
<feature type="non-terminal residue" evidence="7">
    <location>
        <position position="1"/>
    </location>
</feature>
<dbReference type="AlphaFoldDB" id="A0A850VM06"/>
<dbReference type="GO" id="GO:0016042">
    <property type="term" value="P:lipid catabolic process"/>
    <property type="evidence" value="ECO:0007669"/>
    <property type="project" value="InterPro"/>
</dbReference>
<keyword evidence="3" id="KW-0479">Metal-binding</keyword>
<sequence>SPLLPPSSSLGLISAYNLQKSHFLVTLGVFTARGKLPRTFTPGLEGSTVGNLTTHGCYSGPGSSSMLKALTDRCCLLRACCYARLAARRCRVGPIQPLLVPRAGIPTCRSGTPCQRGACRCERAAWLCRMRSRRLPRRRSKCRGRAGQC</sequence>
<dbReference type="GO" id="GO:0005576">
    <property type="term" value="C:extracellular region"/>
    <property type="evidence" value="ECO:0007669"/>
    <property type="project" value="UniProtKB-SubCell"/>
</dbReference>
<evidence type="ECO:0000259" key="6">
    <source>
        <dbReference type="SMART" id="SM00085"/>
    </source>
</evidence>
<dbReference type="SUPFAM" id="SSF48619">
    <property type="entry name" value="Phospholipase A2, PLA2"/>
    <property type="match status" value="1"/>
</dbReference>
<evidence type="ECO:0000256" key="1">
    <source>
        <dbReference type="ARBA" id="ARBA00004613"/>
    </source>
</evidence>
<keyword evidence="2" id="KW-0964">Secreted</keyword>
<feature type="disulfide bond" evidence="4">
    <location>
        <begin position="108"/>
        <end position="119"/>
    </location>
</feature>
<accession>A0A850VM06</accession>
<dbReference type="Pfam" id="PF00068">
    <property type="entry name" value="Phospholip_A2_1"/>
    <property type="match status" value="1"/>
</dbReference>
<dbReference type="InterPro" id="IPR016090">
    <property type="entry name" value="PLA2-like_dom"/>
</dbReference>
<name>A0A850VM06_FREMA</name>
<keyword evidence="8" id="KW-1185">Reference proteome</keyword>
<dbReference type="PRINTS" id="PR00389">
    <property type="entry name" value="PHPHLIPASEA2"/>
</dbReference>
<evidence type="ECO:0000256" key="5">
    <source>
        <dbReference type="RuleBase" id="RU003654"/>
    </source>
</evidence>
<keyword evidence="3" id="KW-0106">Calcium</keyword>
<evidence type="ECO:0000313" key="7">
    <source>
        <dbReference type="EMBL" id="NWH44506.1"/>
    </source>
</evidence>
<dbReference type="Proteomes" id="UP000632118">
    <property type="component" value="Unassembled WGS sequence"/>
</dbReference>
<dbReference type="Gene3D" id="1.20.90.10">
    <property type="entry name" value="Phospholipase A2 domain"/>
    <property type="match status" value="1"/>
</dbReference>
<feature type="binding site" evidence="3">
    <location>
        <position position="58"/>
    </location>
    <ligand>
        <name>Ca(2+)</name>
        <dbReference type="ChEBI" id="CHEBI:29108"/>
    </ligand>
</feature>
<feature type="domain" description="Phospholipase A2-like central" evidence="6">
    <location>
        <begin position="34"/>
        <end position="143"/>
    </location>
</feature>
<feature type="disulfide bond" evidence="4">
    <location>
        <begin position="81"/>
        <end position="121"/>
    </location>
</feature>
<comment type="caution">
    <text evidence="7">The sequence shown here is derived from an EMBL/GenBank/DDBJ whole genome shotgun (WGS) entry which is preliminary data.</text>
</comment>
<feature type="disulfide bond" evidence="4">
    <location>
        <begin position="74"/>
        <end position="128"/>
    </location>
</feature>
<evidence type="ECO:0000256" key="3">
    <source>
        <dbReference type="PIRSR" id="PIRSR601211-2"/>
    </source>
</evidence>